<feature type="transmembrane region" description="Helical" evidence="1">
    <location>
        <begin position="114"/>
        <end position="134"/>
    </location>
</feature>
<reference evidence="2 3" key="1">
    <citation type="journal article" date="2015" name="Int. J. Syst. Evol. Microbiol.">
        <title>Erythrobacter atlanticus sp. nov., a bacterium from ocean sediment able to degrade polycyclic aromatic hydrocarbons.</title>
        <authorList>
            <person name="Zhuang L."/>
            <person name="Liu Y."/>
            <person name="Wang L."/>
            <person name="Wang W."/>
            <person name="Shao Z."/>
        </authorList>
    </citation>
    <scope>NUCLEOTIDE SEQUENCE [LARGE SCALE GENOMIC DNA]</scope>
    <source>
        <strain evidence="3">s21-N3</strain>
    </source>
</reference>
<protein>
    <recommendedName>
        <fullName evidence="4">DUF805 domain-containing protein</fullName>
    </recommendedName>
</protein>
<accession>A0A0H4VYQ3</accession>
<name>A0A0H4VYQ3_9SPHN</name>
<organism evidence="2 3">
    <name type="scientific">Aurantiacibacter atlanticus</name>
    <dbReference type="NCBI Taxonomy" id="1648404"/>
    <lineage>
        <taxon>Bacteria</taxon>
        <taxon>Pseudomonadati</taxon>
        <taxon>Pseudomonadota</taxon>
        <taxon>Alphaproteobacteria</taxon>
        <taxon>Sphingomonadales</taxon>
        <taxon>Erythrobacteraceae</taxon>
        <taxon>Aurantiacibacter</taxon>
    </lineage>
</organism>
<dbReference type="GO" id="GO:0005886">
    <property type="term" value="C:plasma membrane"/>
    <property type="evidence" value="ECO:0007669"/>
    <property type="project" value="TreeGrafter"/>
</dbReference>
<keyword evidence="1" id="KW-0812">Transmembrane</keyword>
<proteinExistence type="predicted"/>
<feature type="transmembrane region" description="Helical" evidence="1">
    <location>
        <begin position="25"/>
        <end position="49"/>
    </location>
</feature>
<dbReference type="OrthoDB" id="9812349at2"/>
<dbReference type="STRING" id="1648404.CP97_10045"/>
<evidence type="ECO:0008006" key="4">
    <source>
        <dbReference type="Google" id="ProtNLM"/>
    </source>
</evidence>
<keyword evidence="3" id="KW-1185">Reference proteome</keyword>
<gene>
    <name evidence="2" type="ORF">CP97_10045</name>
</gene>
<dbReference type="RefSeq" id="WP_048885820.1">
    <property type="nucleotide sequence ID" value="NZ_CP011310.1"/>
</dbReference>
<feature type="transmembrane region" description="Helical" evidence="1">
    <location>
        <begin position="162"/>
        <end position="179"/>
    </location>
</feature>
<reference evidence="3" key="2">
    <citation type="submission" date="2015-04" db="EMBL/GenBank/DDBJ databases">
        <title>The complete genome sequence of Erythrobacter sp. s21-N3.</title>
        <authorList>
            <person name="Zhuang L."/>
            <person name="Liu Y."/>
            <person name="Shao Z."/>
        </authorList>
    </citation>
    <scope>NUCLEOTIDE SEQUENCE [LARGE SCALE GENOMIC DNA]</scope>
    <source>
        <strain evidence="3">s21-N3</strain>
    </source>
</reference>
<keyword evidence="1" id="KW-0472">Membrane</keyword>
<dbReference type="Pfam" id="PF05656">
    <property type="entry name" value="DUF805"/>
    <property type="match status" value="1"/>
</dbReference>
<sequence length="197" mass="21491">MFLESIAYNLANLTKFTGRDSRSTFWWYILFLLIVQFVIGLLASIPLVVGTTSAAIDAAQSGMSEAQMEVQLFNKMADMVGLTTWISVITSAIITLLALASFGRRLHDGGFSELWAAIPLMTQAATIYFSITMIDKAKDMLLTAGNAENTEALAAQMSANPMSYIGWIGYLAVITFGMMRSEPTTNQYGEVPKAPGY</sequence>
<dbReference type="EMBL" id="CP011310">
    <property type="protein sequence ID" value="AKQ42288.1"/>
    <property type="molecule type" value="Genomic_DNA"/>
</dbReference>
<evidence type="ECO:0000313" key="3">
    <source>
        <dbReference type="Proteomes" id="UP000059113"/>
    </source>
</evidence>
<evidence type="ECO:0000313" key="2">
    <source>
        <dbReference type="EMBL" id="AKQ42288.1"/>
    </source>
</evidence>
<dbReference type="AlphaFoldDB" id="A0A0H4VYQ3"/>
<dbReference type="PANTHER" id="PTHR34980:SF2">
    <property type="entry name" value="INNER MEMBRANE PROTEIN YHAH-RELATED"/>
    <property type="match status" value="1"/>
</dbReference>
<dbReference type="Proteomes" id="UP000059113">
    <property type="component" value="Chromosome"/>
</dbReference>
<evidence type="ECO:0000256" key="1">
    <source>
        <dbReference type="SAM" id="Phobius"/>
    </source>
</evidence>
<dbReference type="KEGG" id="ery:CP97_10045"/>
<dbReference type="InterPro" id="IPR008523">
    <property type="entry name" value="DUF805"/>
</dbReference>
<keyword evidence="1" id="KW-1133">Transmembrane helix</keyword>
<dbReference type="PANTHER" id="PTHR34980">
    <property type="entry name" value="INNER MEMBRANE PROTEIN-RELATED-RELATED"/>
    <property type="match status" value="1"/>
</dbReference>
<dbReference type="PATRIC" id="fig|1648404.4.peg.2095"/>
<feature type="transmembrane region" description="Helical" evidence="1">
    <location>
        <begin position="82"/>
        <end position="102"/>
    </location>
</feature>